<protein>
    <submittedName>
        <fullName evidence="1">Uncharacterized protein</fullName>
    </submittedName>
</protein>
<sequence length="836" mass="95555">MRSVAYTVTTLPIVSSAHNMDFKTQFHPNSKRPTKIEAWDKFCNTFHLPPALKNDVLEPWKPFKSKGDCEFASIAIDAKLMQANVERLLVLIGKVVNGNANITFKSNAKLRKTCDQAAEKLTPIETHKITVDWKKQKIPVKVHKQDLWDWAKELLGNKSLAPHFEWDAQWVYRQDEDAGQFVRMYNEPWTADQRWNIQVHMLIPTKLPNHHSNATPTPFSILLYADKTRLSSFGTVQGYPVIARCMNLPSHIRNRNGVGSARVVGWFPVLGNDPEKEGKLSYTNFKCVVWYKSFKTFIEDIGAYSNAGMVHDCYDGQKCVLFPAIFVLSADYEEQLTTRLSHKIVFWDIQYSDPHDALSFDCLHFNHGGLFSRQLLPELQKIIKHVSTKLEGTMGKFDKQFDKMPRWRDLNHFAHAVNTSFSDGNKFHDMSKVSLSNIDDSDTQVLFAAQNLLTLKSSPEGYALLMVIRSYLELDCYIGLDVHTDDTITAGKAELEQFSNLLDDYIDLAKISQVPDLKIDWDFPKAHYLKHTFEDIRNKGASRNYSTQPNEGVHTLLKAAYGHTNGKEIVEQILRIDQHRLVISLIFSRIAEYEAALSTQAQDASKDSDTAIEYSYFRSSSKKYYMGSLQPITTIAKLQSKQPQEPAFRDLHNVLEKFVNETLPNLDGMEEYKAQLISWQRLGCNYQLQEFHFVKINYESKESWLQMTNYLHCHPNFHHHPHYNCALVQISDTEDVFVHLVFVFQMHIAGVDGPLSLALVQPYTAGLPGLTRRVDRDLGFIHVKATPRASSIIIPLGLIIRGALLAPDFSLNDHSEFFVMTHIDGDMFLRTKGLSC</sequence>
<dbReference type="RefSeq" id="XP_007769794.1">
    <property type="nucleotide sequence ID" value="XM_007771604.1"/>
</dbReference>
<dbReference type="InterPro" id="IPR041078">
    <property type="entry name" value="Plavaka"/>
</dbReference>
<dbReference type="Pfam" id="PF18759">
    <property type="entry name" value="Plavaka"/>
    <property type="match status" value="1"/>
</dbReference>
<dbReference type="KEGG" id="cput:CONPUDRAFT_58879"/>
<dbReference type="EMBL" id="JH711580">
    <property type="protein sequence ID" value="EIW80098.1"/>
    <property type="molecule type" value="Genomic_DNA"/>
</dbReference>
<comment type="caution">
    <text evidence="1">The sequence shown here is derived from an EMBL/GenBank/DDBJ whole genome shotgun (WGS) entry which is preliminary data.</text>
</comment>
<dbReference type="AlphaFoldDB" id="A0A5M3MLR1"/>
<dbReference type="GeneID" id="19207987"/>
<evidence type="ECO:0000313" key="2">
    <source>
        <dbReference type="Proteomes" id="UP000053558"/>
    </source>
</evidence>
<organism evidence="1 2">
    <name type="scientific">Coniophora puteana (strain RWD-64-598)</name>
    <name type="common">Brown rot fungus</name>
    <dbReference type="NCBI Taxonomy" id="741705"/>
    <lineage>
        <taxon>Eukaryota</taxon>
        <taxon>Fungi</taxon>
        <taxon>Dikarya</taxon>
        <taxon>Basidiomycota</taxon>
        <taxon>Agaricomycotina</taxon>
        <taxon>Agaricomycetes</taxon>
        <taxon>Agaricomycetidae</taxon>
        <taxon>Boletales</taxon>
        <taxon>Coniophorineae</taxon>
        <taxon>Coniophoraceae</taxon>
        <taxon>Coniophora</taxon>
    </lineage>
</organism>
<gene>
    <name evidence="1" type="ORF">CONPUDRAFT_58879</name>
</gene>
<evidence type="ECO:0000313" key="1">
    <source>
        <dbReference type="EMBL" id="EIW80098.1"/>
    </source>
</evidence>
<dbReference type="OMA" id="VDSAYAC"/>
<name>A0A5M3MLR1_CONPW</name>
<reference evidence="2" key="1">
    <citation type="journal article" date="2012" name="Science">
        <title>The Paleozoic origin of enzymatic lignin decomposition reconstructed from 31 fungal genomes.</title>
        <authorList>
            <person name="Floudas D."/>
            <person name="Binder M."/>
            <person name="Riley R."/>
            <person name="Barry K."/>
            <person name="Blanchette R.A."/>
            <person name="Henrissat B."/>
            <person name="Martinez A.T."/>
            <person name="Otillar R."/>
            <person name="Spatafora J.W."/>
            <person name="Yadav J.S."/>
            <person name="Aerts A."/>
            <person name="Benoit I."/>
            <person name="Boyd A."/>
            <person name="Carlson A."/>
            <person name="Copeland A."/>
            <person name="Coutinho P.M."/>
            <person name="de Vries R.P."/>
            <person name="Ferreira P."/>
            <person name="Findley K."/>
            <person name="Foster B."/>
            <person name="Gaskell J."/>
            <person name="Glotzer D."/>
            <person name="Gorecki P."/>
            <person name="Heitman J."/>
            <person name="Hesse C."/>
            <person name="Hori C."/>
            <person name="Igarashi K."/>
            <person name="Jurgens J.A."/>
            <person name="Kallen N."/>
            <person name="Kersten P."/>
            <person name="Kohler A."/>
            <person name="Kuees U."/>
            <person name="Kumar T.K.A."/>
            <person name="Kuo A."/>
            <person name="LaButti K."/>
            <person name="Larrondo L.F."/>
            <person name="Lindquist E."/>
            <person name="Ling A."/>
            <person name="Lombard V."/>
            <person name="Lucas S."/>
            <person name="Lundell T."/>
            <person name="Martin R."/>
            <person name="McLaughlin D.J."/>
            <person name="Morgenstern I."/>
            <person name="Morin E."/>
            <person name="Murat C."/>
            <person name="Nagy L.G."/>
            <person name="Nolan M."/>
            <person name="Ohm R.A."/>
            <person name="Patyshakuliyeva A."/>
            <person name="Rokas A."/>
            <person name="Ruiz-Duenas F.J."/>
            <person name="Sabat G."/>
            <person name="Salamov A."/>
            <person name="Samejima M."/>
            <person name="Schmutz J."/>
            <person name="Slot J.C."/>
            <person name="St John F."/>
            <person name="Stenlid J."/>
            <person name="Sun H."/>
            <person name="Sun S."/>
            <person name="Syed K."/>
            <person name="Tsang A."/>
            <person name="Wiebenga A."/>
            <person name="Young D."/>
            <person name="Pisabarro A."/>
            <person name="Eastwood D.C."/>
            <person name="Martin F."/>
            <person name="Cullen D."/>
            <person name="Grigoriev I.V."/>
            <person name="Hibbett D.S."/>
        </authorList>
    </citation>
    <scope>NUCLEOTIDE SEQUENCE [LARGE SCALE GENOMIC DNA]</scope>
    <source>
        <strain evidence="2">RWD-64-598 SS2</strain>
    </source>
</reference>
<accession>A0A5M3MLR1</accession>
<keyword evidence="2" id="KW-1185">Reference proteome</keyword>
<proteinExistence type="predicted"/>
<dbReference type="OrthoDB" id="3135239at2759"/>
<dbReference type="Proteomes" id="UP000053558">
    <property type="component" value="Unassembled WGS sequence"/>
</dbReference>